<gene>
    <name evidence="9" type="ORF">Cabys_1839</name>
    <name evidence="10" type="ORF">Calab_2969</name>
</gene>
<dbReference type="PANTHER" id="PTHR30485:SF2">
    <property type="entry name" value="BLL0597 PROTEIN"/>
    <property type="match status" value="1"/>
</dbReference>
<sequence length="258" mass="29128">MKTTNRVLVWDLPTRIFHWLFAGGFFVAAIFAFGFGEHSPFFSYHAIFGLIIFLIVVLRVLWGFIGTRYARFDSFTFSPKSVFEYLKGALRGDGNKYVGHNPGSAYAIFAMLIMMIGLGITGIMLGTGNEWVEELHEILAYAMISVVVLHIMGVLLHIIRHRENIIASMIHGKKEVEAHQAISSSRPIIGVIFLVLTGAWAWGLYANYDASIQSTRLPLIGTQLQIGEIENEDEPDQTEDHGYKDDHDEYHEDEECDD</sequence>
<dbReference type="GO" id="GO:0009055">
    <property type="term" value="F:electron transfer activity"/>
    <property type="evidence" value="ECO:0007669"/>
    <property type="project" value="InterPro"/>
</dbReference>
<dbReference type="PaxDb" id="880073-Calab_2969"/>
<keyword evidence="5 7" id="KW-0472">Membrane</keyword>
<name>H1XSM8_CALAY</name>
<comment type="subcellular location">
    <subcellularLocation>
        <location evidence="1">Cell membrane</location>
        <topology evidence="1">Multi-pass membrane protein</topology>
    </subcellularLocation>
</comment>
<dbReference type="GO" id="GO:0022904">
    <property type="term" value="P:respiratory electron transport chain"/>
    <property type="evidence" value="ECO:0007669"/>
    <property type="project" value="InterPro"/>
</dbReference>
<evidence type="ECO:0000256" key="1">
    <source>
        <dbReference type="ARBA" id="ARBA00004651"/>
    </source>
</evidence>
<dbReference type="eggNOG" id="COG3658">
    <property type="taxonomic scope" value="Bacteria"/>
</dbReference>
<evidence type="ECO:0000313" key="11">
    <source>
        <dbReference type="Proteomes" id="UP000004671"/>
    </source>
</evidence>
<reference evidence="10 11" key="1">
    <citation type="submission" date="2011-09" db="EMBL/GenBank/DDBJ databases">
        <title>The permanent draft genome of Caldithrix abyssi DSM 13497.</title>
        <authorList>
            <consortium name="US DOE Joint Genome Institute (JGI-PGF)"/>
            <person name="Lucas S."/>
            <person name="Han J."/>
            <person name="Lapidus A."/>
            <person name="Bruce D."/>
            <person name="Goodwin L."/>
            <person name="Pitluck S."/>
            <person name="Peters L."/>
            <person name="Kyrpides N."/>
            <person name="Mavromatis K."/>
            <person name="Ivanova N."/>
            <person name="Mikhailova N."/>
            <person name="Chertkov O."/>
            <person name="Detter J.C."/>
            <person name="Tapia R."/>
            <person name="Han C."/>
            <person name="Land M."/>
            <person name="Hauser L."/>
            <person name="Markowitz V."/>
            <person name="Cheng J.-F."/>
            <person name="Hugenholtz P."/>
            <person name="Woyke T."/>
            <person name="Wu D."/>
            <person name="Spring S."/>
            <person name="Brambilla E."/>
            <person name="Klenk H.-P."/>
            <person name="Eisen J.A."/>
        </authorList>
    </citation>
    <scope>NUCLEOTIDE SEQUENCE [LARGE SCALE GENOMIC DNA]</scope>
    <source>
        <strain evidence="10 11">DSM 13497</strain>
    </source>
</reference>
<dbReference type="InterPro" id="IPR011577">
    <property type="entry name" value="Cyt_b561_bac/Ni-Hgenase"/>
</dbReference>
<keyword evidence="11" id="KW-1185">Reference proteome</keyword>
<dbReference type="HOGENOM" id="CLU_078451_2_0_0"/>
<dbReference type="InterPro" id="IPR016174">
    <property type="entry name" value="Di-haem_cyt_TM"/>
</dbReference>
<feature type="transmembrane region" description="Helical" evidence="7">
    <location>
        <begin position="105"/>
        <end position="126"/>
    </location>
</feature>
<keyword evidence="4 7" id="KW-1133">Transmembrane helix</keyword>
<keyword evidence="2" id="KW-1003">Cell membrane</keyword>
<dbReference type="GO" id="GO:0005886">
    <property type="term" value="C:plasma membrane"/>
    <property type="evidence" value="ECO:0007669"/>
    <property type="project" value="UniProtKB-SubCell"/>
</dbReference>
<dbReference type="RefSeq" id="WP_006929933.1">
    <property type="nucleotide sequence ID" value="NZ_CM001402.1"/>
</dbReference>
<organism evidence="10 11">
    <name type="scientific">Caldithrix abyssi DSM 13497</name>
    <dbReference type="NCBI Taxonomy" id="880073"/>
    <lineage>
        <taxon>Bacteria</taxon>
        <taxon>Pseudomonadati</taxon>
        <taxon>Calditrichota</taxon>
        <taxon>Calditrichia</taxon>
        <taxon>Calditrichales</taxon>
        <taxon>Calditrichaceae</taxon>
        <taxon>Caldithrix</taxon>
    </lineage>
</organism>
<dbReference type="KEGG" id="caby:Cabys_1839"/>
<dbReference type="InterPro" id="IPR051542">
    <property type="entry name" value="Hydrogenase_cytochrome"/>
</dbReference>
<evidence type="ECO:0000313" key="9">
    <source>
        <dbReference type="EMBL" id="APF18588.1"/>
    </source>
</evidence>
<evidence type="ECO:0000256" key="7">
    <source>
        <dbReference type="SAM" id="Phobius"/>
    </source>
</evidence>
<evidence type="ECO:0000256" key="4">
    <source>
        <dbReference type="ARBA" id="ARBA00022989"/>
    </source>
</evidence>
<evidence type="ECO:0000313" key="12">
    <source>
        <dbReference type="Proteomes" id="UP000183868"/>
    </source>
</evidence>
<evidence type="ECO:0000256" key="5">
    <source>
        <dbReference type="ARBA" id="ARBA00023136"/>
    </source>
</evidence>
<dbReference type="Pfam" id="PF01292">
    <property type="entry name" value="Ni_hydr_CYTB"/>
    <property type="match status" value="1"/>
</dbReference>
<feature type="region of interest" description="Disordered" evidence="6">
    <location>
        <begin position="229"/>
        <end position="258"/>
    </location>
</feature>
<keyword evidence="3 7" id="KW-0812">Transmembrane</keyword>
<feature type="transmembrane region" description="Helical" evidence="7">
    <location>
        <begin position="41"/>
        <end position="62"/>
    </location>
</feature>
<dbReference type="PANTHER" id="PTHR30485">
    <property type="entry name" value="NI/FE-HYDROGENASE 1 B-TYPE CYTOCHROME SUBUNIT"/>
    <property type="match status" value="1"/>
</dbReference>
<feature type="domain" description="Cytochrome b561 bacterial/Ni-hydrogenase" evidence="8">
    <location>
        <begin position="9"/>
        <end position="172"/>
    </location>
</feature>
<dbReference type="GO" id="GO:0020037">
    <property type="term" value="F:heme binding"/>
    <property type="evidence" value="ECO:0007669"/>
    <property type="project" value="TreeGrafter"/>
</dbReference>
<evidence type="ECO:0000256" key="2">
    <source>
        <dbReference type="ARBA" id="ARBA00022475"/>
    </source>
</evidence>
<proteinExistence type="predicted"/>
<feature type="transmembrane region" description="Helical" evidence="7">
    <location>
        <begin position="188"/>
        <end position="208"/>
    </location>
</feature>
<dbReference type="Proteomes" id="UP000183868">
    <property type="component" value="Chromosome"/>
</dbReference>
<dbReference type="Gene3D" id="1.20.950.20">
    <property type="entry name" value="Transmembrane di-heme cytochromes, Chain C"/>
    <property type="match status" value="1"/>
</dbReference>
<evidence type="ECO:0000259" key="8">
    <source>
        <dbReference type="Pfam" id="PF01292"/>
    </source>
</evidence>
<evidence type="ECO:0000256" key="3">
    <source>
        <dbReference type="ARBA" id="ARBA00022692"/>
    </source>
</evidence>
<dbReference type="AlphaFoldDB" id="H1XSM8"/>
<dbReference type="EMBL" id="CM001402">
    <property type="protein sequence ID" value="EHO42576.1"/>
    <property type="molecule type" value="Genomic_DNA"/>
</dbReference>
<accession>H1XSM8</accession>
<protein>
    <submittedName>
        <fullName evidence="9 10">Cytochrome b</fullName>
    </submittedName>
</protein>
<dbReference type="SUPFAM" id="SSF81342">
    <property type="entry name" value="Transmembrane di-heme cytochromes"/>
    <property type="match status" value="1"/>
</dbReference>
<dbReference type="Proteomes" id="UP000004671">
    <property type="component" value="Chromosome"/>
</dbReference>
<feature type="compositionally biased region" description="Basic and acidic residues" evidence="6">
    <location>
        <begin position="238"/>
        <end position="250"/>
    </location>
</feature>
<reference evidence="9 12" key="2">
    <citation type="submission" date="2016-11" db="EMBL/GenBank/DDBJ databases">
        <title>Genomic analysis of Caldithrix abyssi and proposal of a novel bacterial phylum Caldithrichaeota.</title>
        <authorList>
            <person name="Kublanov I."/>
            <person name="Sigalova O."/>
            <person name="Gavrilov S."/>
            <person name="Lebedinsky A."/>
            <person name="Ivanova N."/>
            <person name="Daum C."/>
            <person name="Reddy T."/>
            <person name="Klenk H.P."/>
            <person name="Goker M."/>
            <person name="Reva O."/>
            <person name="Miroshnichenko M."/>
            <person name="Kyprides N."/>
            <person name="Woyke T."/>
            <person name="Gelfand M."/>
        </authorList>
    </citation>
    <scope>NUCLEOTIDE SEQUENCE [LARGE SCALE GENOMIC DNA]</scope>
    <source>
        <strain evidence="9 12">LF13</strain>
    </source>
</reference>
<dbReference type="STRING" id="880073.Cabys_1839"/>
<evidence type="ECO:0000313" key="10">
    <source>
        <dbReference type="EMBL" id="EHO42576.1"/>
    </source>
</evidence>
<dbReference type="OrthoDB" id="196472at2"/>
<feature type="transmembrane region" description="Helical" evidence="7">
    <location>
        <begin position="138"/>
        <end position="159"/>
    </location>
</feature>
<feature type="transmembrane region" description="Helical" evidence="7">
    <location>
        <begin position="16"/>
        <end position="35"/>
    </location>
</feature>
<dbReference type="EMBL" id="CP018099">
    <property type="protein sequence ID" value="APF18588.1"/>
    <property type="molecule type" value="Genomic_DNA"/>
</dbReference>
<evidence type="ECO:0000256" key="6">
    <source>
        <dbReference type="SAM" id="MobiDB-lite"/>
    </source>
</evidence>
<dbReference type="InParanoid" id="H1XSM8"/>